<evidence type="ECO:0000313" key="1">
    <source>
        <dbReference type="EMBL" id="KKP30966.1"/>
    </source>
</evidence>
<name>A0A0F9YWZ5_9BACT</name>
<dbReference type="AlphaFoldDB" id="A0A0F9YWZ5"/>
<accession>A0A0F9YWZ5</accession>
<dbReference type="Gene3D" id="1.10.10.10">
    <property type="entry name" value="Winged helix-like DNA-binding domain superfamily/Winged helix DNA-binding domain"/>
    <property type="match status" value="1"/>
</dbReference>
<dbReference type="InterPro" id="IPR036388">
    <property type="entry name" value="WH-like_DNA-bd_sf"/>
</dbReference>
<comment type="caution">
    <text evidence="1">The sequence shown here is derived from an EMBL/GenBank/DDBJ whole genome shotgun (WGS) entry which is preliminary data.</text>
</comment>
<evidence type="ECO:0000313" key="2">
    <source>
        <dbReference type="Proteomes" id="UP000034803"/>
    </source>
</evidence>
<gene>
    <name evidence="1" type="ORF">UR21_C0019G0012</name>
</gene>
<dbReference type="Proteomes" id="UP000034803">
    <property type="component" value="Unassembled WGS sequence"/>
</dbReference>
<organism evidence="1 2">
    <name type="scientific">Candidatus Woesebacteria bacterium GW2011_GWC2_31_9</name>
    <dbReference type="NCBI Taxonomy" id="1618586"/>
    <lineage>
        <taxon>Bacteria</taxon>
        <taxon>Candidatus Woeseibacteriota</taxon>
    </lineage>
</organism>
<sequence>MSYSTDIKEKIYSLRQKSLSYSKIQKLTKIPKSTLSDWLSDEDWSIKIKNNLTEKHLKNYKPNLIKALKVMAKMKDDRYRKYRAEALIDYKKFKNDPLFIFGLGLYWGEGDKKSGNMVAVTNSDPNILSVIAKFYRKYLSLDESKLGIKLFIYKDINIDFAIDFWSKLLKIPRNQFIKVQILESRAKLTKTKLKYGICTLYCSNTEFHIKIREWIRLLSLDMRV</sequence>
<proteinExistence type="predicted"/>
<protein>
    <submittedName>
        <fullName evidence="1">Uncharacterized protein</fullName>
    </submittedName>
</protein>
<dbReference type="EMBL" id="LBOI01000019">
    <property type="protein sequence ID" value="KKP30966.1"/>
    <property type="molecule type" value="Genomic_DNA"/>
</dbReference>
<reference evidence="1 2" key="1">
    <citation type="journal article" date="2015" name="Nature">
        <title>rRNA introns, odd ribosomes, and small enigmatic genomes across a large radiation of phyla.</title>
        <authorList>
            <person name="Brown C.T."/>
            <person name="Hug L.A."/>
            <person name="Thomas B.C."/>
            <person name="Sharon I."/>
            <person name="Castelle C.J."/>
            <person name="Singh A."/>
            <person name="Wilkins M.J."/>
            <person name="Williams K.H."/>
            <person name="Banfield J.F."/>
        </authorList>
    </citation>
    <scope>NUCLEOTIDE SEQUENCE [LARGE SCALE GENOMIC DNA]</scope>
</reference>